<proteinExistence type="predicted"/>
<accession>A0A917JSX4</accession>
<dbReference type="AlphaFoldDB" id="A0A917JSX4"/>
<keyword evidence="1" id="KW-1133">Transmembrane helix</keyword>
<evidence type="ECO:0008006" key="4">
    <source>
        <dbReference type="Google" id="ProtNLM"/>
    </source>
</evidence>
<keyword evidence="1" id="KW-0472">Membrane</keyword>
<gene>
    <name evidence="2" type="ORF">GCM10007966_11810</name>
</gene>
<feature type="transmembrane region" description="Helical" evidence="1">
    <location>
        <begin position="6"/>
        <end position="24"/>
    </location>
</feature>
<dbReference type="Proteomes" id="UP000630149">
    <property type="component" value="Unassembled WGS sequence"/>
</dbReference>
<reference evidence="2" key="2">
    <citation type="submission" date="2020-09" db="EMBL/GenBank/DDBJ databases">
        <authorList>
            <person name="Sun Q."/>
            <person name="Ohkuma M."/>
        </authorList>
    </citation>
    <scope>NUCLEOTIDE SEQUENCE</scope>
    <source>
        <strain evidence="2">JCM 13919</strain>
    </source>
</reference>
<dbReference type="RefSeq" id="WP_131776597.1">
    <property type="nucleotide sequence ID" value="NZ_BMOB01000004.1"/>
</dbReference>
<feature type="transmembrane region" description="Helical" evidence="1">
    <location>
        <begin position="36"/>
        <end position="61"/>
    </location>
</feature>
<evidence type="ECO:0000313" key="2">
    <source>
        <dbReference type="EMBL" id="GGI84890.1"/>
    </source>
</evidence>
<comment type="caution">
    <text evidence="2">The sequence shown here is derived from an EMBL/GenBank/DDBJ whole genome shotgun (WGS) entry which is preliminary data.</text>
</comment>
<evidence type="ECO:0000256" key="1">
    <source>
        <dbReference type="SAM" id="Phobius"/>
    </source>
</evidence>
<keyword evidence="3" id="KW-1185">Reference proteome</keyword>
<dbReference type="EMBL" id="BMOB01000004">
    <property type="protein sequence ID" value="GGI84890.1"/>
    <property type="molecule type" value="Genomic_DNA"/>
</dbReference>
<evidence type="ECO:0000313" key="3">
    <source>
        <dbReference type="Proteomes" id="UP000630149"/>
    </source>
</evidence>
<protein>
    <recommendedName>
        <fullName evidence="4">Transmembrane protein</fullName>
    </recommendedName>
</protein>
<sequence>METLYQILGLIAAGVIIWILYRYIRARPETLSRESLSKSFFTMGILAILLMCFVALLIVMARST</sequence>
<keyword evidence="1" id="KW-0812">Transmembrane</keyword>
<reference evidence="2" key="1">
    <citation type="journal article" date="2014" name="Int. J. Syst. Evol. Microbiol.">
        <title>Complete genome sequence of Corynebacterium casei LMG S-19264T (=DSM 44701T), isolated from a smear-ripened cheese.</title>
        <authorList>
            <consortium name="US DOE Joint Genome Institute (JGI-PGF)"/>
            <person name="Walter F."/>
            <person name="Albersmeier A."/>
            <person name="Kalinowski J."/>
            <person name="Ruckert C."/>
        </authorList>
    </citation>
    <scope>NUCLEOTIDE SEQUENCE</scope>
    <source>
        <strain evidence="2">JCM 13919</strain>
    </source>
</reference>
<organism evidence="2 3">
    <name type="scientific">Legionella impletisoli</name>
    <dbReference type="NCBI Taxonomy" id="343510"/>
    <lineage>
        <taxon>Bacteria</taxon>
        <taxon>Pseudomonadati</taxon>
        <taxon>Pseudomonadota</taxon>
        <taxon>Gammaproteobacteria</taxon>
        <taxon>Legionellales</taxon>
        <taxon>Legionellaceae</taxon>
        <taxon>Legionella</taxon>
    </lineage>
</organism>
<dbReference type="OrthoDB" id="5649942at2"/>
<name>A0A917JSX4_9GAMM</name>